<dbReference type="RefSeq" id="WP_409357191.1">
    <property type="nucleotide sequence ID" value="NZ_JBJXVJ010000003.1"/>
</dbReference>
<gene>
    <name evidence="1" type="ORF">ACKW6Q_14370</name>
</gene>
<dbReference type="Proteomes" id="UP001634154">
    <property type="component" value="Unassembled WGS sequence"/>
</dbReference>
<name>A0ABW9K7J2_9FLAO</name>
<organism evidence="1 2">
    <name type="scientific">Chryseobacterium kwangjuense</name>
    <dbReference type="NCBI Taxonomy" id="267125"/>
    <lineage>
        <taxon>Bacteria</taxon>
        <taxon>Pseudomonadati</taxon>
        <taxon>Bacteroidota</taxon>
        <taxon>Flavobacteriia</taxon>
        <taxon>Flavobacteriales</taxon>
        <taxon>Weeksellaceae</taxon>
        <taxon>Chryseobacterium group</taxon>
        <taxon>Chryseobacterium</taxon>
    </lineage>
</organism>
<keyword evidence="2" id="KW-1185">Reference proteome</keyword>
<evidence type="ECO:0000313" key="2">
    <source>
        <dbReference type="Proteomes" id="UP001634154"/>
    </source>
</evidence>
<protein>
    <recommendedName>
        <fullName evidence="3">Right handed beta helix domain-containing protein</fullName>
    </recommendedName>
</protein>
<sequence>MSCIVKNTMAEMRNLSAAEIADLQNGLYQGVCLLGYYVKRDTPGPIIYHLSATANADDGGSVIVTGGIKLEHNFAHDLDVRYFGVKGNGTYDDTPFILSYFNYANQNNLFWVIPGGFKVVVKSPFDIKNSGRCDGKFILTKETSDVTITVARKNEGEVLDISSWNKSKMTRGSLDVGFINLGLANLHFYSDEVLVDRDSTPSETFYNKREFIRTIEGKFTTPLVCSYKQGENDIPLKVTKFVLEDAIYIEGLSIETAGTQNKASYVLITRDNVTLNNVRIINTINNEGVLALELHTCADVIVNNPFIKGFRKSDSGYGIANFESIGVVINDGNVIDCRHGYTGRNSVDVTINRGVWEEGIDDHWTDRFTANETIVKTGRGLAAFQFAGNDITLNSPIVNGSARIFFGIRLDTPSLGGVVHINNPVFTANDVSEDPADRNIYLFSYTTPNGNTLASDLLLEYKVGATLPESLNIINPIINTDADKVFGFYLGVLNREYINLKNLKITDTTLNAKPTTIFGAVQIVKDSVKQLEHGTTIEISGRLTTNAINTTSVYLNSVDHLDYDNRAKIYLTDCFGYRRIVFSGASLETLIMDGGSVNDFNTDYTYASYSNCNIQFKNVEWKGGTIDPITHALFQNCVFTGNYVFSFSDSVSWANNVKYSTVTGLPLNIVNNMKPPFA</sequence>
<dbReference type="InterPro" id="IPR011050">
    <property type="entry name" value="Pectin_lyase_fold/virulence"/>
</dbReference>
<dbReference type="SUPFAM" id="SSF51126">
    <property type="entry name" value="Pectin lyase-like"/>
    <property type="match status" value="1"/>
</dbReference>
<evidence type="ECO:0008006" key="3">
    <source>
        <dbReference type="Google" id="ProtNLM"/>
    </source>
</evidence>
<accession>A0ABW9K7J2</accession>
<reference evidence="1 2" key="1">
    <citation type="submission" date="2024-12" db="EMBL/GenBank/DDBJ databases">
        <title>Draft genome sequence of Chryseobacterium kwangjuense AG447.</title>
        <authorList>
            <person name="Cheptsov V.S."/>
            <person name="Belov A."/>
            <person name="Zavarzina A.G."/>
        </authorList>
    </citation>
    <scope>NUCLEOTIDE SEQUENCE [LARGE SCALE GENOMIC DNA]</scope>
    <source>
        <strain evidence="1 2">AG447</strain>
    </source>
</reference>
<comment type="caution">
    <text evidence="1">The sequence shown here is derived from an EMBL/GenBank/DDBJ whole genome shotgun (WGS) entry which is preliminary data.</text>
</comment>
<dbReference type="EMBL" id="JBJXVJ010000003">
    <property type="protein sequence ID" value="MFN1218153.1"/>
    <property type="molecule type" value="Genomic_DNA"/>
</dbReference>
<evidence type="ECO:0000313" key="1">
    <source>
        <dbReference type="EMBL" id="MFN1218153.1"/>
    </source>
</evidence>
<proteinExistence type="predicted"/>